<feature type="region of interest" description="Disordered" evidence="1">
    <location>
        <begin position="226"/>
        <end position="248"/>
    </location>
</feature>
<feature type="chain" id="PRO_5046615177" evidence="2">
    <location>
        <begin position="22"/>
        <end position="1219"/>
    </location>
</feature>
<feature type="region of interest" description="Disordered" evidence="1">
    <location>
        <begin position="475"/>
        <end position="500"/>
    </location>
</feature>
<evidence type="ECO:0000313" key="3">
    <source>
        <dbReference type="EMBL" id="KAH7550626.1"/>
    </source>
</evidence>
<name>A0ABQ8H9R2_9ROSI</name>
<feature type="region of interest" description="Disordered" evidence="1">
    <location>
        <begin position="320"/>
        <end position="340"/>
    </location>
</feature>
<dbReference type="EMBL" id="JAFEMO010000013">
    <property type="protein sequence ID" value="KAH7550626.1"/>
    <property type="molecule type" value="Genomic_DNA"/>
</dbReference>
<evidence type="ECO:0000256" key="1">
    <source>
        <dbReference type="SAM" id="MobiDB-lite"/>
    </source>
</evidence>
<feature type="compositionally biased region" description="Basic and acidic residues" evidence="1">
    <location>
        <begin position="803"/>
        <end position="813"/>
    </location>
</feature>
<dbReference type="InterPro" id="IPR008507">
    <property type="entry name" value="DUF789"/>
</dbReference>
<proteinExistence type="predicted"/>
<feature type="region of interest" description="Disordered" evidence="1">
    <location>
        <begin position="416"/>
        <end position="437"/>
    </location>
</feature>
<feature type="region of interest" description="Disordered" evidence="1">
    <location>
        <begin position="288"/>
        <end position="308"/>
    </location>
</feature>
<protein>
    <submittedName>
        <fullName evidence="3">Uncharacterized protein</fullName>
    </submittedName>
</protein>
<feature type="compositionally biased region" description="Polar residues" evidence="1">
    <location>
        <begin position="579"/>
        <end position="594"/>
    </location>
</feature>
<dbReference type="PANTHER" id="PTHR32010:SF18">
    <property type="entry name" value="DUF789 FAMILY PROTEIN"/>
    <property type="match status" value="1"/>
</dbReference>
<comment type="caution">
    <text evidence="3">The sequence shown here is derived from an EMBL/GenBank/DDBJ whole genome shotgun (WGS) entry which is preliminary data.</text>
</comment>
<feature type="compositionally biased region" description="Polar residues" evidence="1">
    <location>
        <begin position="742"/>
        <end position="751"/>
    </location>
</feature>
<evidence type="ECO:0000256" key="2">
    <source>
        <dbReference type="SAM" id="SignalP"/>
    </source>
</evidence>
<organism evidence="3 4">
    <name type="scientific">Xanthoceras sorbifolium</name>
    <dbReference type="NCBI Taxonomy" id="99658"/>
    <lineage>
        <taxon>Eukaryota</taxon>
        <taxon>Viridiplantae</taxon>
        <taxon>Streptophyta</taxon>
        <taxon>Embryophyta</taxon>
        <taxon>Tracheophyta</taxon>
        <taxon>Spermatophyta</taxon>
        <taxon>Magnoliopsida</taxon>
        <taxon>eudicotyledons</taxon>
        <taxon>Gunneridae</taxon>
        <taxon>Pentapetalae</taxon>
        <taxon>rosids</taxon>
        <taxon>malvids</taxon>
        <taxon>Sapindales</taxon>
        <taxon>Sapindaceae</taxon>
        <taxon>Xanthoceroideae</taxon>
        <taxon>Xanthoceras</taxon>
    </lineage>
</organism>
<dbReference type="Proteomes" id="UP000827721">
    <property type="component" value="Unassembled WGS sequence"/>
</dbReference>
<feature type="region of interest" description="Disordered" evidence="1">
    <location>
        <begin position="729"/>
        <end position="751"/>
    </location>
</feature>
<feature type="region of interest" description="Disordered" evidence="1">
    <location>
        <begin position="795"/>
        <end position="817"/>
    </location>
</feature>
<dbReference type="PANTHER" id="PTHR32010">
    <property type="entry name" value="PHOTOSYSTEM II STABILITY/ASSEMBLY FACTOR HCF136, CHLOROPLASTIC"/>
    <property type="match status" value="1"/>
</dbReference>
<feature type="region of interest" description="Disordered" evidence="1">
    <location>
        <begin position="546"/>
        <end position="594"/>
    </location>
</feature>
<feature type="region of interest" description="Disordered" evidence="1">
    <location>
        <begin position="183"/>
        <end position="212"/>
    </location>
</feature>
<feature type="compositionally biased region" description="Low complexity" evidence="1">
    <location>
        <begin position="187"/>
        <end position="204"/>
    </location>
</feature>
<dbReference type="Pfam" id="PF05623">
    <property type="entry name" value="DUF789"/>
    <property type="match status" value="1"/>
</dbReference>
<reference evidence="3 4" key="1">
    <citation type="submission" date="2021-02" db="EMBL/GenBank/DDBJ databases">
        <title>Plant Genome Project.</title>
        <authorList>
            <person name="Zhang R.-G."/>
        </authorList>
    </citation>
    <scope>NUCLEOTIDE SEQUENCE [LARGE SCALE GENOMIC DNA]</scope>
    <source>
        <tissue evidence="3">Leaves</tissue>
    </source>
</reference>
<feature type="compositionally biased region" description="Basic and acidic residues" evidence="1">
    <location>
        <begin position="555"/>
        <end position="565"/>
    </location>
</feature>
<feature type="signal peptide" evidence="2">
    <location>
        <begin position="1"/>
        <end position="21"/>
    </location>
</feature>
<keyword evidence="4" id="KW-1185">Reference proteome</keyword>
<gene>
    <name evidence="3" type="ORF">JRO89_XS13G0234400</name>
</gene>
<keyword evidence="2" id="KW-0732">Signal</keyword>
<evidence type="ECO:0000313" key="4">
    <source>
        <dbReference type="Proteomes" id="UP000827721"/>
    </source>
</evidence>
<sequence>MAFLLDLWNLLKLIYCGYLQAQQKMHGTVQSTYSGYQKVSDAETGYPLKKSLVQDNFAASSEVGAFITLTSLDCEISVFNSRNSDQRCAVLRLVGPWRIVALPLQCLDQSRQLGSGAPVNMDGLQLMSPSSISSFKVDRRNAQKGPPHDVTYSVKSFTRPFPGSDVRYQSQNRTLTNKVTNLNKFPTRSSSHSSITYSNSSNRIPHSSNPFKSSVIVNENFNVDNGVKRNSRRKARKKGKQNKKLSPDTIFTEPEVFSEDYTHGSSTSLSSGINDIDHSDGLVSYATSQDDSLSESRGNTIFSESPKTYTSYTDEVDVSEAKEPSRVQNFRGEPPVIDSEIGIKMGDQGFSITDGGLEETHNLQSSYYDGIRLNGFSFMYDSQALDSVSVGSNSDISTSTSCDAEPCDKASNKVELSEAPGFSSRKGQLSPPNPYTGDVDFCDYTEGSRHGNQGFNSIGVQMVAPGKRGKQAKMVPRGSSAYRHGTAGNLHGRTGKENNHSVWQRVQKKDVGQSNSELKKASPVFSQPHVTLTEASFLRKKSNGAEANMLSKAEGNNKRLKDKVSRKSKRKTSPKKECNSYSRKGSYPSKASSNARTEIGIQHNAMLGNSIPVNGSRRVSSVSRSCSQIGCPEVGIHSSSIKSLNSESFHSSKDCKNIVEPHESVCSKTSGMEKENQDNSLTKSCSLDKLNPREVRSPIFFPHLMFNAVAQAEKDVPVAEYSKQNQSSGSFSQKWIPIGTKDPQTTTSARCGSLSLVQSDRQGAEDWTLRNNIDEKAASHSQDPVASLDVKMRSMAPISESSTSKEDETETQKSRNMNADTFHETSSEHVTADCLTSDSKDISLSIVETDSNKIVSAVNDACRVQLASEAVWMATGSPVADFERLLHFSSPVICHSCNLINCKNCSLDQVSSSLCRHETPNISLGCLWQWYEKHGSLGLEIRAEDFERTKRLGVDRFSFCAYFVPLLSAIQLFRNSKVSEASKTGESIKSSTNVGQLPIYSLLVPRHRTSNSARAKEDLSVPSVDMTCSDDPELLFEYFESEQPRQRLPLYEKIQELVNGDRPSQHQMYGDPSNLNSINLRDLHPTSWYSVAWYPIYRIPDGNFRAAFLTYHSLGHMIRRGGAKVYSANTEASVVSPVVGLQSYNAQSECWFQLRPSAVSQAAENSNLNPSGILKERLSTLEKTASLMARAVVNKGDQKSVNRHPDYEFFLSRQRNGLA</sequence>
<accession>A0ABQ8H9R2</accession>
<feature type="compositionally biased region" description="Basic residues" evidence="1">
    <location>
        <begin position="229"/>
        <end position="243"/>
    </location>
</feature>